<dbReference type="EMBL" id="BMMU01000020">
    <property type="protein sequence ID" value="GGJ51218.1"/>
    <property type="molecule type" value="Genomic_DNA"/>
</dbReference>
<reference evidence="1" key="2">
    <citation type="submission" date="2020-09" db="EMBL/GenBank/DDBJ databases">
        <authorList>
            <person name="Sun Q."/>
            <person name="Zhou Y."/>
        </authorList>
    </citation>
    <scope>NUCLEOTIDE SEQUENCE</scope>
    <source>
        <strain evidence="1">CGMCC 4.7272</strain>
    </source>
</reference>
<reference evidence="1" key="1">
    <citation type="journal article" date="2014" name="Int. J. Syst. Evol. Microbiol.">
        <title>Complete genome sequence of Corynebacterium casei LMG S-19264T (=DSM 44701T), isolated from a smear-ripened cheese.</title>
        <authorList>
            <consortium name="US DOE Joint Genome Institute (JGI-PGF)"/>
            <person name="Walter F."/>
            <person name="Albersmeier A."/>
            <person name="Kalinowski J."/>
            <person name="Ruckert C."/>
        </authorList>
    </citation>
    <scope>NUCLEOTIDE SEQUENCE</scope>
    <source>
        <strain evidence="1">CGMCC 4.7272</strain>
    </source>
</reference>
<evidence type="ECO:0000313" key="1">
    <source>
        <dbReference type="EMBL" id="GGJ51218.1"/>
    </source>
</evidence>
<name>A0A917P331_9ACTN</name>
<comment type="caution">
    <text evidence="1">The sequence shown here is derived from an EMBL/GenBank/DDBJ whole genome shotgun (WGS) entry which is preliminary data.</text>
</comment>
<gene>
    <name evidence="1" type="ORF">GCM10012282_55260</name>
</gene>
<protein>
    <submittedName>
        <fullName evidence="1">Uncharacterized protein</fullName>
    </submittedName>
</protein>
<organism evidence="1 2">
    <name type="scientific">Streptomyces lacrimifluminis</name>
    <dbReference type="NCBI Taxonomy" id="1500077"/>
    <lineage>
        <taxon>Bacteria</taxon>
        <taxon>Bacillati</taxon>
        <taxon>Actinomycetota</taxon>
        <taxon>Actinomycetes</taxon>
        <taxon>Kitasatosporales</taxon>
        <taxon>Streptomycetaceae</taxon>
        <taxon>Streptomyces</taxon>
    </lineage>
</organism>
<proteinExistence type="predicted"/>
<keyword evidence="2" id="KW-1185">Reference proteome</keyword>
<accession>A0A917P331</accession>
<evidence type="ECO:0000313" key="2">
    <source>
        <dbReference type="Proteomes" id="UP000625682"/>
    </source>
</evidence>
<dbReference type="Proteomes" id="UP000625682">
    <property type="component" value="Unassembled WGS sequence"/>
</dbReference>
<dbReference type="AlphaFoldDB" id="A0A917P331"/>
<sequence>MPEAVAGPAAVDLGDEKVLRERDLCHGFGDVCLLLPEEA</sequence>